<name>A0ABP8GQR6_9BACT</name>
<evidence type="ECO:0000313" key="2">
    <source>
        <dbReference type="Proteomes" id="UP001501725"/>
    </source>
</evidence>
<dbReference type="Pfam" id="PF20449">
    <property type="entry name" value="DUF6706"/>
    <property type="match status" value="1"/>
</dbReference>
<dbReference type="RefSeq" id="WP_345255287.1">
    <property type="nucleotide sequence ID" value="NZ_BAABGY010000007.1"/>
</dbReference>
<dbReference type="InterPro" id="IPR046552">
    <property type="entry name" value="DUF6706"/>
</dbReference>
<gene>
    <name evidence="1" type="ORF">GCM10023184_18480</name>
</gene>
<dbReference type="Proteomes" id="UP001501725">
    <property type="component" value="Unassembled WGS sequence"/>
</dbReference>
<comment type="caution">
    <text evidence="1">The sequence shown here is derived from an EMBL/GenBank/DDBJ whole genome shotgun (WGS) entry which is preliminary data.</text>
</comment>
<organism evidence="1 2">
    <name type="scientific">Flaviaesturariibacter amylovorans</name>
    <dbReference type="NCBI Taxonomy" id="1084520"/>
    <lineage>
        <taxon>Bacteria</taxon>
        <taxon>Pseudomonadati</taxon>
        <taxon>Bacteroidota</taxon>
        <taxon>Chitinophagia</taxon>
        <taxon>Chitinophagales</taxon>
        <taxon>Chitinophagaceae</taxon>
        <taxon>Flaviaestuariibacter</taxon>
    </lineage>
</organism>
<reference evidence="2" key="1">
    <citation type="journal article" date="2019" name="Int. J. Syst. Evol. Microbiol.">
        <title>The Global Catalogue of Microorganisms (GCM) 10K type strain sequencing project: providing services to taxonomists for standard genome sequencing and annotation.</title>
        <authorList>
            <consortium name="The Broad Institute Genomics Platform"/>
            <consortium name="The Broad Institute Genome Sequencing Center for Infectious Disease"/>
            <person name="Wu L."/>
            <person name="Ma J."/>
        </authorList>
    </citation>
    <scope>NUCLEOTIDE SEQUENCE [LARGE SCALE GENOMIC DNA]</scope>
    <source>
        <strain evidence="2">JCM 17919</strain>
    </source>
</reference>
<sequence length="114" mass="12642">MTIQEAFVAELDEVAVPAATIQKTLLDRGLNGATTYAPEEYAKDVDLCVIDCLYRMYTRPDVKEGDYSKSHPDIFRKLEARLLFLATKHQVTEVLAVVAPVKAGPTIKDGSAKW</sequence>
<keyword evidence="2" id="KW-1185">Reference proteome</keyword>
<proteinExistence type="predicted"/>
<protein>
    <submittedName>
        <fullName evidence="1">Uncharacterized protein</fullName>
    </submittedName>
</protein>
<evidence type="ECO:0000313" key="1">
    <source>
        <dbReference type="EMBL" id="GAA4328545.1"/>
    </source>
</evidence>
<accession>A0ABP8GQR6</accession>
<dbReference type="EMBL" id="BAABGY010000007">
    <property type="protein sequence ID" value="GAA4328545.1"/>
    <property type="molecule type" value="Genomic_DNA"/>
</dbReference>